<protein>
    <submittedName>
        <fullName evidence="3">Transcriptional regulator, XRE family protein</fullName>
    </submittedName>
</protein>
<keyword evidence="4" id="KW-1185">Reference proteome</keyword>
<dbReference type="GO" id="GO:0003700">
    <property type="term" value="F:DNA-binding transcription factor activity"/>
    <property type="evidence" value="ECO:0007669"/>
    <property type="project" value="TreeGrafter"/>
</dbReference>
<dbReference type="KEGG" id="bpf:BpOF4_03660"/>
<dbReference type="Gene3D" id="1.10.260.40">
    <property type="entry name" value="lambda repressor-like DNA-binding domains"/>
    <property type="match status" value="1"/>
</dbReference>
<dbReference type="Pfam" id="PF01381">
    <property type="entry name" value="HTH_3"/>
    <property type="match status" value="1"/>
</dbReference>
<gene>
    <name evidence="3" type="ordered locus">BpOF4_03660</name>
</gene>
<accession>D3FX43</accession>
<dbReference type="PANTHER" id="PTHR46797:SF1">
    <property type="entry name" value="METHYLPHOSPHONATE SYNTHASE"/>
    <property type="match status" value="1"/>
</dbReference>
<dbReference type="InterPro" id="IPR001387">
    <property type="entry name" value="Cro/C1-type_HTH"/>
</dbReference>
<sequence length="121" mass="14021">MNNTLAGKLVKELRLDKELSMSEFSKRVEISQPSLSRIENGNQEMSFSLLIKICRELDISVSEFFNRLENTEQLLNESVKEIDNANVNTYLDFESKLHKMIDGLNNEQKKALFAFLFSLEK</sequence>
<dbReference type="EMBL" id="CP001878">
    <property type="protein sequence ID" value="ADC48798.1"/>
    <property type="molecule type" value="Genomic_DNA"/>
</dbReference>
<proteinExistence type="predicted"/>
<dbReference type="HOGENOM" id="CLU_066192_17_15_9"/>
<dbReference type="RefSeq" id="WP_012960075.1">
    <property type="nucleotide sequence ID" value="NC_013791.2"/>
</dbReference>
<dbReference type="eggNOG" id="ENOG5034CGJ">
    <property type="taxonomic scope" value="Bacteria"/>
</dbReference>
<evidence type="ECO:0000259" key="2">
    <source>
        <dbReference type="PROSITE" id="PS50943"/>
    </source>
</evidence>
<dbReference type="PANTHER" id="PTHR46797">
    <property type="entry name" value="HTH-TYPE TRANSCRIPTIONAL REGULATOR"/>
    <property type="match status" value="1"/>
</dbReference>
<evidence type="ECO:0000256" key="1">
    <source>
        <dbReference type="ARBA" id="ARBA00023125"/>
    </source>
</evidence>
<evidence type="ECO:0000313" key="4">
    <source>
        <dbReference type="Proteomes" id="UP000001544"/>
    </source>
</evidence>
<dbReference type="SMART" id="SM00530">
    <property type="entry name" value="HTH_XRE"/>
    <property type="match status" value="1"/>
</dbReference>
<reference evidence="3 4" key="1">
    <citation type="journal article" date="2011" name="Environ. Microbiol.">
        <title>Genome of alkaliphilic Bacillus pseudofirmus OF4 reveals adaptations that support the ability to grow in an external pH range from 7.5 to 11.4.</title>
        <authorList>
            <person name="Janto B."/>
            <person name="Ahmed A."/>
            <person name="Ito M."/>
            <person name="Liu J."/>
            <person name="Hicks D.B."/>
            <person name="Pagni S."/>
            <person name="Fackelmayer O.J."/>
            <person name="Smith T.A."/>
            <person name="Earl J."/>
            <person name="Elbourne L.D."/>
            <person name="Hassan K."/>
            <person name="Paulsen I.T."/>
            <person name="Kolsto A.B."/>
            <person name="Tourasse N.J."/>
            <person name="Ehrlich G.D."/>
            <person name="Boissy R."/>
            <person name="Ivey D.M."/>
            <person name="Li G."/>
            <person name="Xue Y."/>
            <person name="Ma Y."/>
            <person name="Hu F.Z."/>
            <person name="Krulwich T.A."/>
        </authorList>
    </citation>
    <scope>NUCLEOTIDE SEQUENCE [LARGE SCALE GENOMIC DNA]</scope>
    <source>
        <strain evidence="4">ATCC BAA-2126 / JCM 17055 / OF4</strain>
    </source>
</reference>
<feature type="domain" description="HTH cro/C1-type" evidence="2">
    <location>
        <begin position="10"/>
        <end position="64"/>
    </location>
</feature>
<dbReference type="AlphaFoldDB" id="D3FX43"/>
<dbReference type="SUPFAM" id="SSF47413">
    <property type="entry name" value="lambda repressor-like DNA-binding domains"/>
    <property type="match status" value="1"/>
</dbReference>
<dbReference type="GO" id="GO:0003677">
    <property type="term" value="F:DNA binding"/>
    <property type="evidence" value="ECO:0007669"/>
    <property type="project" value="UniProtKB-KW"/>
</dbReference>
<keyword evidence="1" id="KW-0238">DNA-binding</keyword>
<organism evidence="3 4">
    <name type="scientific">Alkalihalophilus pseudofirmus (strain ATCC BAA-2126 / JCM 17055 / OF4)</name>
    <name type="common">Bacillus pseudofirmus</name>
    <dbReference type="NCBI Taxonomy" id="398511"/>
    <lineage>
        <taxon>Bacteria</taxon>
        <taxon>Bacillati</taxon>
        <taxon>Bacillota</taxon>
        <taxon>Bacilli</taxon>
        <taxon>Bacillales</taxon>
        <taxon>Bacillaceae</taxon>
        <taxon>Alkalihalophilus</taxon>
    </lineage>
</organism>
<dbReference type="GO" id="GO:0005829">
    <property type="term" value="C:cytosol"/>
    <property type="evidence" value="ECO:0007669"/>
    <property type="project" value="TreeGrafter"/>
</dbReference>
<dbReference type="InterPro" id="IPR050807">
    <property type="entry name" value="TransReg_Diox_bact_type"/>
</dbReference>
<dbReference type="InterPro" id="IPR010982">
    <property type="entry name" value="Lambda_DNA-bd_dom_sf"/>
</dbReference>
<dbReference type="PROSITE" id="PS50943">
    <property type="entry name" value="HTH_CROC1"/>
    <property type="match status" value="1"/>
</dbReference>
<name>D3FX43_ALKPO</name>
<evidence type="ECO:0000313" key="3">
    <source>
        <dbReference type="EMBL" id="ADC48798.1"/>
    </source>
</evidence>
<dbReference type="CDD" id="cd00093">
    <property type="entry name" value="HTH_XRE"/>
    <property type="match status" value="1"/>
</dbReference>
<dbReference type="STRING" id="398511.BpOF4_03660"/>
<dbReference type="Proteomes" id="UP000001544">
    <property type="component" value="Chromosome"/>
</dbReference>